<reference evidence="1" key="1">
    <citation type="submission" date="2020-05" db="EMBL/GenBank/DDBJ databases">
        <title>Chitinophaga laudate sp. nov., isolated from a tropical peat swamp.</title>
        <authorList>
            <person name="Goh C.B.S."/>
            <person name="Lee M.S."/>
            <person name="Parimannan S."/>
            <person name="Pasbakhsh P."/>
            <person name="Yule C.M."/>
            <person name="Rajandas H."/>
            <person name="Loke S."/>
            <person name="Croft L."/>
            <person name="Tan J.B.L."/>
        </authorList>
    </citation>
    <scope>NUCLEOTIDE SEQUENCE</scope>
    <source>
        <strain evidence="1">Mgbs1</strain>
    </source>
</reference>
<protein>
    <submittedName>
        <fullName evidence="1">Uncharacterized protein</fullName>
    </submittedName>
</protein>
<accession>A0A3S1DS49</accession>
<dbReference type="Proteomes" id="UP000281028">
    <property type="component" value="Unassembled WGS sequence"/>
</dbReference>
<sequence length="544" mass="60383">MKKITVVIYTLLLACCIQVSCRKVEQDIDDQFEQPSVSTTTFTMANGRSFEYPRAAKPGDTITIGGRLNLGRGAVIRLGKENAAIISIDSLDYKYFFTGQLYTFEVAKFIVTPGMGSGPQPLVVTCGRFSNRAPDIVLTAPGEGGGQPDTTMTVTAVFNSGIAGFEARYKPYRNGNDYFNRGRQVTSNGTVYISSAWDIYRFTNGQAERVLQKEDGILIDGQQLKILEIMGMAPDPANTQLYLSLRVAVTATDDYRQANYLLRKDLASGKITVLNKTLLELYPDFDELTGNTIPAVPGWRGQAGQLPLFASNLKVDAKGRLLFSEERLKFYGRIDAGGQVTPLIESYYGQGGLFKYLMLFGFTQDGLAAFVAHENKPDYPWSSGVMVYDLDREEPDTYIDAGVNYTYASFDPDPARRMKVQNGFFGIPETEIPAGIYQPLSRKEMLFVNSFSIASVNHMLAYLYVYAGIELGCTNTQNPDYLLPVQRKLTGPALYVNYGYDEEQGGISFIGTDASGKIYFMRGGMKLTFPNRRYVPPYIYTLGK</sequence>
<proteinExistence type="predicted"/>
<dbReference type="EMBL" id="RIAR02000001">
    <property type="protein sequence ID" value="NSL87003.1"/>
    <property type="molecule type" value="Genomic_DNA"/>
</dbReference>
<name>A0A3S1DS49_9BACT</name>
<keyword evidence="2" id="KW-1185">Reference proteome</keyword>
<dbReference type="PROSITE" id="PS51257">
    <property type="entry name" value="PROKAR_LIPOPROTEIN"/>
    <property type="match status" value="1"/>
</dbReference>
<comment type="caution">
    <text evidence="1">The sequence shown here is derived from an EMBL/GenBank/DDBJ whole genome shotgun (WGS) entry which is preliminary data.</text>
</comment>
<dbReference type="OrthoDB" id="1496102at2"/>
<dbReference type="AlphaFoldDB" id="A0A3S1DS49"/>
<organism evidence="1 2">
    <name type="scientific">Chitinophaga solisilvae</name>
    <dbReference type="NCBI Taxonomy" id="1233460"/>
    <lineage>
        <taxon>Bacteria</taxon>
        <taxon>Pseudomonadati</taxon>
        <taxon>Bacteroidota</taxon>
        <taxon>Chitinophagia</taxon>
        <taxon>Chitinophagales</taxon>
        <taxon>Chitinophagaceae</taxon>
        <taxon>Chitinophaga</taxon>
    </lineage>
</organism>
<evidence type="ECO:0000313" key="2">
    <source>
        <dbReference type="Proteomes" id="UP000281028"/>
    </source>
</evidence>
<evidence type="ECO:0000313" key="1">
    <source>
        <dbReference type="EMBL" id="NSL87003.1"/>
    </source>
</evidence>
<gene>
    <name evidence="1" type="ORF">ECE50_009190</name>
</gene>